<evidence type="ECO:0000256" key="7">
    <source>
        <dbReference type="ARBA" id="ARBA00023136"/>
    </source>
</evidence>
<protein>
    <recommendedName>
        <fullName evidence="8">CASP-like protein</fullName>
    </recommendedName>
</protein>
<evidence type="ECO:0000256" key="5">
    <source>
        <dbReference type="ARBA" id="ARBA00022692"/>
    </source>
</evidence>
<keyword evidence="5 8" id="KW-0812">Transmembrane</keyword>
<accession>A0A0Q3KTR3</accession>
<dbReference type="ExpressionAtlas" id="A0A0Q3KTR3">
    <property type="expression patterns" value="baseline and differential"/>
</dbReference>
<evidence type="ECO:0000313" key="12">
    <source>
        <dbReference type="EnsemblPlants" id="KQK14505"/>
    </source>
</evidence>
<comment type="subunit">
    <text evidence="3 8">Homodimer and heterodimers.</text>
</comment>
<evidence type="ECO:0000259" key="10">
    <source>
        <dbReference type="Pfam" id="PF04535"/>
    </source>
</evidence>
<comment type="subcellular location">
    <subcellularLocation>
        <location evidence="1 8">Cell membrane</location>
        <topology evidence="1 8">Multi-pass membrane protein</topology>
    </subcellularLocation>
</comment>
<dbReference type="Gramene" id="KQK14505">
    <property type="protein sequence ID" value="KQK14505"/>
    <property type="gene ID" value="BRADI_1g16740v3"/>
</dbReference>
<evidence type="ECO:0000256" key="4">
    <source>
        <dbReference type="ARBA" id="ARBA00022475"/>
    </source>
</evidence>
<comment type="similarity">
    <text evidence="2 8">Belongs to the Casparian strip membrane proteins (CASP) family.</text>
</comment>
<reference evidence="11 12" key="1">
    <citation type="journal article" date="2010" name="Nature">
        <title>Genome sequencing and analysis of the model grass Brachypodium distachyon.</title>
        <authorList>
            <consortium name="International Brachypodium Initiative"/>
        </authorList>
    </citation>
    <scope>NUCLEOTIDE SEQUENCE [LARGE SCALE GENOMIC DNA]</scope>
    <source>
        <strain evidence="11">Bd21</strain>
        <strain evidence="12">cv. Bd21</strain>
    </source>
</reference>
<feature type="domain" description="Casparian strip membrane protein" evidence="10">
    <location>
        <begin position="81"/>
        <end position="208"/>
    </location>
</feature>
<evidence type="ECO:0000256" key="6">
    <source>
        <dbReference type="ARBA" id="ARBA00022989"/>
    </source>
</evidence>
<name>A0A0Q3KTR3_BRADI</name>
<sequence length="225" mass="23711">MALQQFAASPDYDLAKLPPPPPLPPSPSPPPAAVQQLRKQTYSNSTTTDHQQQRRRPPSAGGYGPGQQHHDDGIGGGGGRVVEGFVLVLRATAAAAGFVAMALVASCRHGDWMDFTRYQEYRYLLGVAVVAFLYSSLQALRSFRRMRGGGGHVARSFLDFAGDQAVAYLLVTAAAASLPITIRMRSAVANAFTDAMAASIVLSFAAFAGLALSALLSGCSLVSTR</sequence>
<dbReference type="AlphaFoldDB" id="A0A0Q3KTR3"/>
<dbReference type="PANTHER" id="PTHR33573:SF36">
    <property type="entry name" value="CASP-LIKE PROTEIN 4B1"/>
    <property type="match status" value="1"/>
</dbReference>
<dbReference type="GeneID" id="104583392"/>
<evidence type="ECO:0000256" key="1">
    <source>
        <dbReference type="ARBA" id="ARBA00004651"/>
    </source>
</evidence>
<feature type="transmembrane region" description="Helical" evidence="8">
    <location>
        <begin position="165"/>
        <end position="184"/>
    </location>
</feature>
<feature type="transmembrane region" description="Helical" evidence="8">
    <location>
        <begin position="196"/>
        <end position="222"/>
    </location>
</feature>
<reference evidence="11" key="2">
    <citation type="submission" date="2017-06" db="EMBL/GenBank/DDBJ databases">
        <title>WGS assembly of Brachypodium distachyon.</title>
        <authorList>
            <consortium name="The International Brachypodium Initiative"/>
            <person name="Lucas S."/>
            <person name="Harmon-Smith M."/>
            <person name="Lail K."/>
            <person name="Tice H."/>
            <person name="Grimwood J."/>
            <person name="Bruce D."/>
            <person name="Barry K."/>
            <person name="Shu S."/>
            <person name="Lindquist E."/>
            <person name="Wang M."/>
            <person name="Pitluck S."/>
            <person name="Vogel J.P."/>
            <person name="Garvin D.F."/>
            <person name="Mockler T.C."/>
            <person name="Schmutz J."/>
            <person name="Rokhsar D."/>
            <person name="Bevan M.W."/>
        </authorList>
    </citation>
    <scope>NUCLEOTIDE SEQUENCE</scope>
    <source>
        <strain evidence="11">Bd21</strain>
    </source>
</reference>
<proteinExistence type="inferred from homology"/>
<dbReference type="EMBL" id="CM000880">
    <property type="protein sequence ID" value="KQK14505.1"/>
    <property type="molecule type" value="Genomic_DNA"/>
</dbReference>
<dbReference type="STRING" id="15368.A0A0Q3KTR3"/>
<evidence type="ECO:0000256" key="8">
    <source>
        <dbReference type="RuleBase" id="RU361233"/>
    </source>
</evidence>
<evidence type="ECO:0000313" key="11">
    <source>
        <dbReference type="EMBL" id="KQK14505.1"/>
    </source>
</evidence>
<evidence type="ECO:0000256" key="3">
    <source>
        <dbReference type="ARBA" id="ARBA00011489"/>
    </source>
</evidence>
<evidence type="ECO:0000256" key="2">
    <source>
        <dbReference type="ARBA" id="ARBA00007651"/>
    </source>
</evidence>
<dbReference type="KEGG" id="bdi:104583392"/>
<dbReference type="PANTHER" id="PTHR33573">
    <property type="entry name" value="CASP-LIKE PROTEIN 4A4"/>
    <property type="match status" value="1"/>
</dbReference>
<dbReference type="Pfam" id="PF04535">
    <property type="entry name" value="CASP_dom"/>
    <property type="match status" value="1"/>
</dbReference>
<feature type="transmembrane region" description="Helical" evidence="8">
    <location>
        <begin position="87"/>
        <end position="106"/>
    </location>
</feature>
<dbReference type="EnsemblPlants" id="KQK14505">
    <property type="protein sequence ID" value="KQK14505"/>
    <property type="gene ID" value="BRADI_1g16740v3"/>
</dbReference>
<gene>
    <name evidence="12" type="primary">LOC104583392</name>
    <name evidence="11" type="ORF">BRADI_1g16740v3</name>
</gene>
<dbReference type="RefSeq" id="XP_010233628.2">
    <property type="nucleotide sequence ID" value="XM_010235326.3"/>
</dbReference>
<feature type="compositionally biased region" description="Polar residues" evidence="9">
    <location>
        <begin position="37"/>
        <end position="50"/>
    </location>
</feature>
<keyword evidence="4 8" id="KW-1003">Cell membrane</keyword>
<dbReference type="InterPro" id="IPR006702">
    <property type="entry name" value="CASP_dom"/>
</dbReference>
<feature type="transmembrane region" description="Helical" evidence="8">
    <location>
        <begin position="121"/>
        <end position="140"/>
    </location>
</feature>
<evidence type="ECO:0000256" key="9">
    <source>
        <dbReference type="SAM" id="MobiDB-lite"/>
    </source>
</evidence>
<keyword evidence="6 8" id="KW-1133">Transmembrane helix</keyword>
<keyword evidence="13" id="KW-1185">Reference proteome</keyword>
<reference evidence="12" key="3">
    <citation type="submission" date="2018-08" db="UniProtKB">
        <authorList>
            <consortium name="EnsemblPlants"/>
        </authorList>
    </citation>
    <scope>IDENTIFICATION</scope>
    <source>
        <strain evidence="12">cv. Bd21</strain>
    </source>
</reference>
<dbReference type="OrthoDB" id="1924823at2759"/>
<keyword evidence="7 8" id="KW-0472">Membrane</keyword>
<evidence type="ECO:0000313" key="13">
    <source>
        <dbReference type="Proteomes" id="UP000008810"/>
    </source>
</evidence>
<feature type="region of interest" description="Disordered" evidence="9">
    <location>
        <begin position="1"/>
        <end position="75"/>
    </location>
</feature>
<dbReference type="GO" id="GO:0005886">
    <property type="term" value="C:plasma membrane"/>
    <property type="evidence" value="ECO:0007669"/>
    <property type="project" value="UniProtKB-SubCell"/>
</dbReference>
<feature type="compositionally biased region" description="Pro residues" evidence="9">
    <location>
        <begin position="17"/>
        <end position="32"/>
    </location>
</feature>
<dbReference type="Proteomes" id="UP000008810">
    <property type="component" value="Chromosome 1"/>
</dbReference>
<organism evidence="11">
    <name type="scientific">Brachypodium distachyon</name>
    <name type="common">Purple false brome</name>
    <name type="synonym">Trachynia distachya</name>
    <dbReference type="NCBI Taxonomy" id="15368"/>
    <lineage>
        <taxon>Eukaryota</taxon>
        <taxon>Viridiplantae</taxon>
        <taxon>Streptophyta</taxon>
        <taxon>Embryophyta</taxon>
        <taxon>Tracheophyta</taxon>
        <taxon>Spermatophyta</taxon>
        <taxon>Magnoliopsida</taxon>
        <taxon>Liliopsida</taxon>
        <taxon>Poales</taxon>
        <taxon>Poaceae</taxon>
        <taxon>BOP clade</taxon>
        <taxon>Pooideae</taxon>
        <taxon>Stipodae</taxon>
        <taxon>Brachypodieae</taxon>
        <taxon>Brachypodium</taxon>
    </lineage>
</organism>